<dbReference type="PANTHER" id="PTHR43751">
    <property type="entry name" value="SULFATASE"/>
    <property type="match status" value="1"/>
</dbReference>
<dbReference type="CDD" id="cd16148">
    <property type="entry name" value="sulfatase_like"/>
    <property type="match status" value="1"/>
</dbReference>
<dbReference type="Gene3D" id="3.40.720.10">
    <property type="entry name" value="Alkaline Phosphatase, subunit A"/>
    <property type="match status" value="1"/>
</dbReference>
<gene>
    <name evidence="2" type="ORF">AKJ53_00900</name>
</gene>
<proteinExistence type="predicted"/>
<accession>A0A133VIG7</accession>
<dbReference type="InterPro" id="IPR000917">
    <property type="entry name" value="Sulfatase_N"/>
</dbReference>
<evidence type="ECO:0000313" key="3">
    <source>
        <dbReference type="Proteomes" id="UP000070491"/>
    </source>
</evidence>
<dbReference type="SUPFAM" id="SSF53649">
    <property type="entry name" value="Alkaline phosphatase-like"/>
    <property type="match status" value="1"/>
</dbReference>
<organism evidence="2 3">
    <name type="scientific">candidate division MSBL1 archaeon SCGC-AAA382F02</name>
    <dbReference type="NCBI Taxonomy" id="1698282"/>
    <lineage>
        <taxon>Archaea</taxon>
        <taxon>Methanobacteriati</taxon>
        <taxon>Methanobacteriota</taxon>
        <taxon>candidate division MSBL1</taxon>
    </lineage>
</organism>
<dbReference type="Pfam" id="PF00884">
    <property type="entry name" value="Sulfatase"/>
    <property type="match status" value="1"/>
</dbReference>
<evidence type="ECO:0000259" key="1">
    <source>
        <dbReference type="Pfam" id="PF00884"/>
    </source>
</evidence>
<name>A0A133VIG7_9EURY</name>
<reference evidence="2 3" key="1">
    <citation type="journal article" date="2016" name="Sci. Rep.">
        <title>Metabolic traits of an uncultured archaeal lineage -MSBL1- from brine pools of the Red Sea.</title>
        <authorList>
            <person name="Mwirichia R."/>
            <person name="Alam I."/>
            <person name="Rashid M."/>
            <person name="Vinu M."/>
            <person name="Ba-Alawi W."/>
            <person name="Anthony Kamau A."/>
            <person name="Kamanda Ngugi D."/>
            <person name="Goker M."/>
            <person name="Klenk H.P."/>
            <person name="Bajic V."/>
            <person name="Stingl U."/>
        </authorList>
    </citation>
    <scope>NUCLEOTIDE SEQUENCE [LARGE SCALE GENOMIC DNA]</scope>
    <source>
        <strain evidence="2">SCGC-AAA382F02</strain>
    </source>
</reference>
<dbReference type="Gene3D" id="3.30.1120.10">
    <property type="match status" value="1"/>
</dbReference>
<dbReference type="PANTHER" id="PTHR43751:SF3">
    <property type="entry name" value="SULFATASE N-TERMINAL DOMAIN-CONTAINING PROTEIN"/>
    <property type="match status" value="1"/>
</dbReference>
<dbReference type="InterPro" id="IPR017850">
    <property type="entry name" value="Alkaline_phosphatase_core_sf"/>
</dbReference>
<protein>
    <recommendedName>
        <fullName evidence="1">Sulfatase N-terminal domain-containing protein</fullName>
    </recommendedName>
</protein>
<dbReference type="EMBL" id="LHYG01000009">
    <property type="protein sequence ID" value="KXB06242.1"/>
    <property type="molecule type" value="Genomic_DNA"/>
</dbReference>
<comment type="caution">
    <text evidence="2">The sequence shown here is derived from an EMBL/GenBank/DDBJ whole genome shotgun (WGS) entry which is preliminary data.</text>
</comment>
<keyword evidence="3" id="KW-1185">Reference proteome</keyword>
<dbReference type="Proteomes" id="UP000070491">
    <property type="component" value="Unassembled WGS sequence"/>
</dbReference>
<feature type="domain" description="Sulfatase N-terminal" evidence="1">
    <location>
        <begin position="4"/>
        <end position="347"/>
    </location>
</feature>
<dbReference type="AlphaFoldDB" id="A0A133VIG7"/>
<evidence type="ECO:0000313" key="2">
    <source>
        <dbReference type="EMBL" id="KXB06242.1"/>
    </source>
</evidence>
<sequence>MANKNVILITIDCLRADHVGCMGYDRPTTPNIDELAEDGALFNEAFSQGSKTATSFPALLTSTYPLMFKEYKRISEPRKMISEVLREHGYSTAAIHSNPSLSSFFNYDRGFDYFEDFLVSKKKESSDGSSRLQNQFRKIREKIMKKLEDLHFESKIFQKIRRTKVGKLLEKVLGAENVPNAEKINERFLKWVQEVKNENFFAWIHYMDIHMPLIPPKKFLRIFSDSFERLDSTGIKKKAQKGKLSGDEFENWMDLYDAEIRHVDSAVGEILEELEKLDILEETTVVITSDHGDEQLDHGGVGHVSRSLYDELIHVPLIIWDSEIEQARVNSLVELLDAAPTILEILEIEKPIEFVGESLIPILNGAGEGRERVISEFANSFENSEMVPPRNKKVSYRTKNWKLILDLDKEQNELYNLSSDPEEKENLYGVKEEKTNEIKSRILSHRNWEKEISEKISSKREKHKIKNRITKLDKDV</sequence>
<dbReference type="InterPro" id="IPR052701">
    <property type="entry name" value="GAG_Ulvan_Degrading_Sulfatases"/>
</dbReference>